<gene>
    <name evidence="2" type="ORF">N0V83_009196</name>
</gene>
<evidence type="ECO:0000256" key="1">
    <source>
        <dbReference type="SAM" id="MobiDB-lite"/>
    </source>
</evidence>
<dbReference type="Proteomes" id="UP001140560">
    <property type="component" value="Unassembled WGS sequence"/>
</dbReference>
<dbReference type="OrthoDB" id="10504213at2759"/>
<accession>A0A9W8Y3I2</accession>
<feature type="compositionally biased region" description="Polar residues" evidence="1">
    <location>
        <begin position="135"/>
        <end position="152"/>
    </location>
</feature>
<name>A0A9W8Y3I2_9PLEO</name>
<reference evidence="2" key="1">
    <citation type="submission" date="2022-10" db="EMBL/GenBank/DDBJ databases">
        <title>Tapping the CABI collections for fungal endophytes: first genome assemblies for Collariella, Neodidymelliopsis, Ascochyta clinopodiicola, Didymella pomorum, Didymosphaeria variabile, Neocosmospora piperis and Neocucurbitaria cava.</title>
        <authorList>
            <person name="Hill R."/>
        </authorList>
    </citation>
    <scope>NUCLEOTIDE SEQUENCE</scope>
    <source>
        <strain evidence="2">IMI 356814</strain>
    </source>
</reference>
<proteinExistence type="predicted"/>
<evidence type="ECO:0000313" key="3">
    <source>
        <dbReference type="Proteomes" id="UP001140560"/>
    </source>
</evidence>
<keyword evidence="3" id="KW-1185">Reference proteome</keyword>
<organism evidence="2 3">
    <name type="scientific">Neocucurbitaria cava</name>
    <dbReference type="NCBI Taxonomy" id="798079"/>
    <lineage>
        <taxon>Eukaryota</taxon>
        <taxon>Fungi</taxon>
        <taxon>Dikarya</taxon>
        <taxon>Ascomycota</taxon>
        <taxon>Pezizomycotina</taxon>
        <taxon>Dothideomycetes</taxon>
        <taxon>Pleosporomycetidae</taxon>
        <taxon>Pleosporales</taxon>
        <taxon>Pleosporineae</taxon>
        <taxon>Cucurbitariaceae</taxon>
        <taxon>Neocucurbitaria</taxon>
    </lineage>
</organism>
<comment type="caution">
    <text evidence="2">The sequence shown here is derived from an EMBL/GenBank/DDBJ whole genome shotgun (WGS) entry which is preliminary data.</text>
</comment>
<feature type="region of interest" description="Disordered" evidence="1">
    <location>
        <begin position="132"/>
        <end position="154"/>
    </location>
</feature>
<dbReference type="AlphaFoldDB" id="A0A9W8Y3I2"/>
<evidence type="ECO:0000313" key="2">
    <source>
        <dbReference type="EMBL" id="KAJ4364600.1"/>
    </source>
</evidence>
<protein>
    <submittedName>
        <fullName evidence="2">Uncharacterized protein</fullName>
    </submittedName>
</protein>
<sequence>MDTSPTPTPNETCCTIPQKARTFTARPRPQGIAARWGVKPKYMDYEKKLPKLWMESEINGNLELTPWALTWFDKHPESLKTSSEEYEQSYKICINDPRVERFVDASTEAIFQSFTVQPRNERDQKSGEAIAIKDVQQTPFNDHTDDSSVTTITEEDSLNVESIVYPGFESRLYPPHYPTAPGLHPVTTWGEVPDDELDPPPSYLHYHDDDALFSAPPKKGEPELLVRGLSSGPTSSGIRKPGRRGMPVWACSVDVRYRPRPWGLAQRMPEDYYKARFRVGAHERLPANVKPGIEAQKKV</sequence>
<dbReference type="EMBL" id="JAPEUY010000017">
    <property type="protein sequence ID" value="KAJ4364600.1"/>
    <property type="molecule type" value="Genomic_DNA"/>
</dbReference>